<dbReference type="Proteomes" id="UP000726737">
    <property type="component" value="Unassembled WGS sequence"/>
</dbReference>
<dbReference type="AlphaFoldDB" id="A0A9P6TWQ6"/>
<accession>A0A9P6TWQ6</accession>
<evidence type="ECO:0000256" key="1">
    <source>
        <dbReference type="SAM" id="MobiDB-lite"/>
    </source>
</evidence>
<feature type="region of interest" description="Disordered" evidence="1">
    <location>
        <begin position="41"/>
        <end position="67"/>
    </location>
</feature>
<dbReference type="EMBL" id="JAAAJA010000811">
    <property type="protein sequence ID" value="KAG0249490.1"/>
    <property type="molecule type" value="Genomic_DNA"/>
</dbReference>
<evidence type="ECO:0000313" key="2">
    <source>
        <dbReference type="EMBL" id="KAG0249490.1"/>
    </source>
</evidence>
<organism evidence="2 3">
    <name type="scientific">Mortierella polycephala</name>
    <dbReference type="NCBI Taxonomy" id="41804"/>
    <lineage>
        <taxon>Eukaryota</taxon>
        <taxon>Fungi</taxon>
        <taxon>Fungi incertae sedis</taxon>
        <taxon>Mucoromycota</taxon>
        <taxon>Mortierellomycotina</taxon>
        <taxon>Mortierellomycetes</taxon>
        <taxon>Mortierellales</taxon>
        <taxon>Mortierellaceae</taxon>
        <taxon>Mortierella</taxon>
    </lineage>
</organism>
<protein>
    <submittedName>
        <fullName evidence="2">Uncharacterized protein</fullName>
    </submittedName>
</protein>
<keyword evidence="3" id="KW-1185">Reference proteome</keyword>
<comment type="caution">
    <text evidence="2">The sequence shown here is derived from an EMBL/GenBank/DDBJ whole genome shotgun (WGS) entry which is preliminary data.</text>
</comment>
<proteinExistence type="predicted"/>
<gene>
    <name evidence="2" type="ORF">BG011_009252</name>
</gene>
<sequence length="148" mass="17243">MEFQEANDRHLRSLHVEIYKRETAVAPKVFYLTLTQQRESATDTVENDTKKKKGNAKFTENGQRPLRNRFPSLGSKWTLKSGAVVRDVFFGAGEKLSVYQQTSKTRIREKLFDNCDWEEIKKGYTKNYSICTFDKTVYGDFCQDQKHG</sequence>
<name>A0A9P6TWQ6_9FUNG</name>
<reference evidence="2" key="1">
    <citation type="journal article" date="2020" name="Fungal Divers.">
        <title>Resolving the Mortierellaceae phylogeny through synthesis of multi-gene phylogenetics and phylogenomics.</title>
        <authorList>
            <person name="Vandepol N."/>
            <person name="Liber J."/>
            <person name="Desiro A."/>
            <person name="Na H."/>
            <person name="Kennedy M."/>
            <person name="Barry K."/>
            <person name="Grigoriev I.V."/>
            <person name="Miller A.N."/>
            <person name="O'Donnell K."/>
            <person name="Stajich J.E."/>
            <person name="Bonito G."/>
        </authorList>
    </citation>
    <scope>NUCLEOTIDE SEQUENCE</scope>
    <source>
        <strain evidence="2">KOD948</strain>
    </source>
</reference>
<evidence type="ECO:0000313" key="3">
    <source>
        <dbReference type="Proteomes" id="UP000726737"/>
    </source>
</evidence>